<feature type="coiled-coil region" evidence="3">
    <location>
        <begin position="164"/>
        <end position="191"/>
    </location>
</feature>
<dbReference type="Pfam" id="PF00005">
    <property type="entry name" value="ABC_tran"/>
    <property type="match status" value="2"/>
</dbReference>
<dbReference type="RefSeq" id="WP_091480298.1">
    <property type="nucleotide sequence ID" value="NZ_BJYC01000005.1"/>
</dbReference>
<sequence length="524" mass="59015">MPIVSLNHLSKSYGDRLLFDIAHLQIESHDRIGLVGANGSGKSTLFRLIKGLEEADSGTIERHGSIELLPQLKETDTVKSGGETTADYIIQALNKQPKLLLADEPTTHLDISHINWVEKSFRRFTGAFLVVSHDRTFLDKVCTSIWELEDQKLTVYTGNYSDYKEAKSRELKNQQTEYEKYISKRNQLIEARDNKVKQAVNATKSKKKVGDAEYNLKGSAPYFQKKSKKLHQVQKSMDTRIDKLEKVEKPKEQAAIRIEVPDMDKLNRRFIVRMTDCVGKVPGKTLWNKATLSIKGGDKVALVGPNGSGKTTLINMLLNGDSSIQRSPSLKIGYFSQNLSTLDTSLSILDNVKQDAVQSETLIRIILAQLLFKGDDVYKPISVLSGGERVKVSLAKLIAGNYNTLVLDEPTNFLDIQAVEALESLLQDYEGSVLFVSHDRSFINAVASKVWVIEDQQIHAFDGNLNQWEESKEQKEQVTSAEEELLRIENRIAEVLGALSLEYSEDKDEEFNALIRRKRELLSD</sequence>
<dbReference type="GO" id="GO:0016887">
    <property type="term" value="F:ATP hydrolysis activity"/>
    <property type="evidence" value="ECO:0007669"/>
    <property type="project" value="InterPro"/>
</dbReference>
<protein>
    <submittedName>
        <fullName evidence="5">Macrolide transport system ATP-binding/permease protein</fullName>
    </submittedName>
</protein>
<evidence type="ECO:0000313" key="5">
    <source>
        <dbReference type="EMBL" id="SEK73528.1"/>
    </source>
</evidence>
<dbReference type="InterPro" id="IPR003439">
    <property type="entry name" value="ABC_transporter-like_ATP-bd"/>
</dbReference>
<dbReference type="SUPFAM" id="SSF52540">
    <property type="entry name" value="P-loop containing nucleoside triphosphate hydrolases"/>
    <property type="match status" value="2"/>
</dbReference>
<evidence type="ECO:0000256" key="2">
    <source>
        <dbReference type="ARBA" id="ARBA00022840"/>
    </source>
</evidence>
<accession>A0A1H7JFW2</accession>
<keyword evidence="2 5" id="KW-0067">ATP-binding</keyword>
<organism evidence="5 6">
    <name type="scientific">Alkalibacterium pelagium</name>
    <dbReference type="NCBI Taxonomy" id="426702"/>
    <lineage>
        <taxon>Bacteria</taxon>
        <taxon>Bacillati</taxon>
        <taxon>Bacillota</taxon>
        <taxon>Bacilli</taxon>
        <taxon>Lactobacillales</taxon>
        <taxon>Carnobacteriaceae</taxon>
        <taxon>Alkalibacterium</taxon>
    </lineage>
</organism>
<evidence type="ECO:0000256" key="3">
    <source>
        <dbReference type="SAM" id="Coils"/>
    </source>
</evidence>
<dbReference type="InterPro" id="IPR003593">
    <property type="entry name" value="AAA+_ATPase"/>
</dbReference>
<dbReference type="InterPro" id="IPR032781">
    <property type="entry name" value="ABC_tran_Xtn"/>
</dbReference>
<name>A0A1H7JFW2_9LACT</name>
<gene>
    <name evidence="5" type="ORF">SAMN04488099_105170</name>
</gene>
<dbReference type="InterPro" id="IPR051309">
    <property type="entry name" value="ABCF_ATPase"/>
</dbReference>
<dbReference type="InterPro" id="IPR027417">
    <property type="entry name" value="P-loop_NTPase"/>
</dbReference>
<dbReference type="SMART" id="SM00382">
    <property type="entry name" value="AAA"/>
    <property type="match status" value="2"/>
</dbReference>
<dbReference type="Gene3D" id="3.40.50.300">
    <property type="entry name" value="P-loop containing nucleotide triphosphate hydrolases"/>
    <property type="match status" value="3"/>
</dbReference>
<feature type="domain" description="ABC transporter" evidence="4">
    <location>
        <begin position="4"/>
        <end position="175"/>
    </location>
</feature>
<dbReference type="PANTHER" id="PTHR42855:SF2">
    <property type="entry name" value="DRUG RESISTANCE ABC TRANSPORTER,ATP-BINDING PROTEIN"/>
    <property type="match status" value="1"/>
</dbReference>
<dbReference type="PROSITE" id="PS50893">
    <property type="entry name" value="ABC_TRANSPORTER_2"/>
    <property type="match status" value="2"/>
</dbReference>
<dbReference type="Pfam" id="PF12848">
    <property type="entry name" value="ABC_tran_Xtn"/>
    <property type="match status" value="1"/>
</dbReference>
<dbReference type="Proteomes" id="UP000199081">
    <property type="component" value="Unassembled WGS sequence"/>
</dbReference>
<dbReference type="NCBIfam" id="NF000355">
    <property type="entry name" value="ribo_prot_ABC_F"/>
    <property type="match status" value="1"/>
</dbReference>
<dbReference type="CDD" id="cd03221">
    <property type="entry name" value="ABCF_EF-3"/>
    <property type="match status" value="2"/>
</dbReference>
<feature type="coiled-coil region" evidence="3">
    <location>
        <begin position="471"/>
        <end position="498"/>
    </location>
</feature>
<dbReference type="PROSITE" id="PS00211">
    <property type="entry name" value="ABC_TRANSPORTER_1"/>
    <property type="match status" value="1"/>
</dbReference>
<evidence type="ECO:0000256" key="1">
    <source>
        <dbReference type="ARBA" id="ARBA00022741"/>
    </source>
</evidence>
<dbReference type="PANTHER" id="PTHR42855">
    <property type="entry name" value="ABC TRANSPORTER ATP-BINDING SUBUNIT"/>
    <property type="match status" value="1"/>
</dbReference>
<keyword evidence="1" id="KW-0547">Nucleotide-binding</keyword>
<keyword evidence="3" id="KW-0175">Coiled coil</keyword>
<reference evidence="6" key="1">
    <citation type="submission" date="2016-10" db="EMBL/GenBank/DDBJ databases">
        <authorList>
            <person name="Varghese N."/>
            <person name="Submissions S."/>
        </authorList>
    </citation>
    <scope>NUCLEOTIDE SEQUENCE [LARGE SCALE GENOMIC DNA]</scope>
    <source>
        <strain evidence="6">DSM 19183</strain>
    </source>
</reference>
<dbReference type="STRING" id="426702.SAMN04488099_105170"/>
<keyword evidence="6" id="KW-1185">Reference proteome</keyword>
<dbReference type="EMBL" id="FNZU01000005">
    <property type="protein sequence ID" value="SEK73528.1"/>
    <property type="molecule type" value="Genomic_DNA"/>
</dbReference>
<dbReference type="OrthoDB" id="9760950at2"/>
<dbReference type="InterPro" id="IPR017871">
    <property type="entry name" value="ABC_transporter-like_CS"/>
</dbReference>
<proteinExistence type="predicted"/>
<dbReference type="AlphaFoldDB" id="A0A1H7JFW2"/>
<evidence type="ECO:0000259" key="4">
    <source>
        <dbReference type="PROSITE" id="PS50893"/>
    </source>
</evidence>
<dbReference type="GO" id="GO:0005524">
    <property type="term" value="F:ATP binding"/>
    <property type="evidence" value="ECO:0007669"/>
    <property type="project" value="UniProtKB-KW"/>
</dbReference>
<evidence type="ECO:0000313" key="6">
    <source>
        <dbReference type="Proteomes" id="UP000199081"/>
    </source>
</evidence>
<feature type="domain" description="ABC transporter" evidence="4">
    <location>
        <begin position="272"/>
        <end position="480"/>
    </location>
</feature>